<organism evidence="1 2">
    <name type="scientific">Blautia caecimuris</name>
    <dbReference type="NCBI Taxonomy" id="1796615"/>
    <lineage>
        <taxon>Bacteria</taxon>
        <taxon>Bacillati</taxon>
        <taxon>Bacillota</taxon>
        <taxon>Clostridia</taxon>
        <taxon>Lachnospirales</taxon>
        <taxon>Lachnospiraceae</taxon>
        <taxon>Blautia</taxon>
    </lineage>
</organism>
<sequence>MKEKLTNNLSLKILSLLVAILVWLLAINIDNPIVKKTFIVTDVQLLNEAYIDADGKMCMRNEEQEPIRVTIKAQRKVLDDLTSADIRAAADLQQAVSLDTNPVMVPITATVDNIAPGNIQVTPQNLSLHIEDKETKEFVVTVTTKDTKPERGYEIGNLVSSPEKIRITGPTSLINKIDKVTASVDVSGASSDVTRETDVTVIDKNGEQFSSQDMSYLNVSKVYVTARLWKVRTDVKISAECSGTPADGYQVESVTTTPNVISVSGSDEALHALAEQNNTVWIPAEAIDISGRDKDCEEKINISDYLPEGLKLTSDSSEDVFVHVNILPEGSTVCEVPTKNIKVENVPDGMQVAFDAAQVELRVKKTKEDLGDLKEKNIKASIDLKDKKEGTYEVVVDIEIPEGYELVDEVKTQIEVSRISKAEENS</sequence>
<dbReference type="Gene3D" id="2.170.120.30">
    <property type="match status" value="2"/>
</dbReference>
<dbReference type="PANTHER" id="PTHR37804">
    <property type="entry name" value="CDAA REGULATORY PROTEIN CDAR"/>
    <property type="match status" value="1"/>
</dbReference>
<gene>
    <name evidence="1" type="ORF">ABID24_000617</name>
</gene>
<evidence type="ECO:0000313" key="2">
    <source>
        <dbReference type="Proteomes" id="UP001549106"/>
    </source>
</evidence>
<accession>A0ABV2LYV1</accession>
<dbReference type="RefSeq" id="WP_257463980.1">
    <property type="nucleotide sequence ID" value="NZ_BAABXP010000001.1"/>
</dbReference>
<name>A0ABV2LYV1_9FIRM</name>
<proteinExistence type="predicted"/>
<dbReference type="InterPro" id="IPR053154">
    <property type="entry name" value="c-di-AMP_regulator"/>
</dbReference>
<dbReference type="Gene3D" id="2.170.120.40">
    <property type="entry name" value="YbbR-like domain"/>
    <property type="match status" value="2"/>
</dbReference>
<dbReference type="InterPro" id="IPR012505">
    <property type="entry name" value="YbbR"/>
</dbReference>
<comment type="caution">
    <text evidence="1">The sequence shown here is derived from an EMBL/GenBank/DDBJ whole genome shotgun (WGS) entry which is preliminary data.</text>
</comment>
<keyword evidence="2" id="KW-1185">Reference proteome</keyword>
<dbReference type="EMBL" id="JBEPMJ010000003">
    <property type="protein sequence ID" value="MET3749390.1"/>
    <property type="molecule type" value="Genomic_DNA"/>
</dbReference>
<protein>
    <submittedName>
        <fullName evidence="1">YbbR domain-containing protein</fullName>
    </submittedName>
</protein>
<evidence type="ECO:0000313" key="1">
    <source>
        <dbReference type="EMBL" id="MET3749390.1"/>
    </source>
</evidence>
<dbReference type="PANTHER" id="PTHR37804:SF1">
    <property type="entry name" value="CDAA REGULATORY PROTEIN CDAR"/>
    <property type="match status" value="1"/>
</dbReference>
<dbReference type="Proteomes" id="UP001549106">
    <property type="component" value="Unassembled WGS sequence"/>
</dbReference>
<dbReference type="Pfam" id="PF07949">
    <property type="entry name" value="YbbR"/>
    <property type="match status" value="2"/>
</dbReference>
<reference evidence="1 2" key="1">
    <citation type="submission" date="2024-06" db="EMBL/GenBank/DDBJ databases">
        <title>Genomic Encyclopedia of Type Strains, Phase IV (KMG-IV): sequencing the most valuable type-strain genomes for metagenomic binning, comparative biology and taxonomic classification.</title>
        <authorList>
            <person name="Goeker M."/>
        </authorList>
    </citation>
    <scope>NUCLEOTIDE SEQUENCE [LARGE SCALE GENOMIC DNA]</scope>
    <source>
        <strain evidence="1 2">DSM 29492</strain>
    </source>
</reference>